<feature type="region of interest" description="Disordered" evidence="1">
    <location>
        <begin position="1"/>
        <end position="43"/>
    </location>
</feature>
<dbReference type="EMBL" id="FMSP01000008">
    <property type="protein sequence ID" value="SCV71829.1"/>
    <property type="molecule type" value="Genomic_DNA"/>
</dbReference>
<dbReference type="InterPro" id="IPR007727">
    <property type="entry name" value="Spo12"/>
</dbReference>
<name>A0A238FGA8_9BASI</name>
<reference evidence="3" key="1">
    <citation type="submission" date="2016-09" db="EMBL/GenBank/DDBJ databases">
        <authorList>
            <person name="Jeantristanb JTB J.-T."/>
            <person name="Ricardo R."/>
        </authorList>
    </citation>
    <scope>NUCLEOTIDE SEQUENCE [LARGE SCALE GENOMIC DNA]</scope>
</reference>
<evidence type="ECO:0000313" key="2">
    <source>
        <dbReference type="EMBL" id="SCV71829.1"/>
    </source>
</evidence>
<evidence type="ECO:0000313" key="3">
    <source>
        <dbReference type="Proteomes" id="UP000198372"/>
    </source>
</evidence>
<dbReference type="OrthoDB" id="5578329at2759"/>
<proteinExistence type="predicted"/>
<feature type="region of interest" description="Disordered" evidence="1">
    <location>
        <begin position="82"/>
        <end position="133"/>
    </location>
</feature>
<gene>
    <name evidence="2" type="ORF">BQ2448_4523</name>
</gene>
<dbReference type="Proteomes" id="UP000198372">
    <property type="component" value="Unassembled WGS sequence"/>
</dbReference>
<dbReference type="Pfam" id="PF05032">
    <property type="entry name" value="Spo12"/>
    <property type="match status" value="1"/>
</dbReference>
<organism evidence="2 3">
    <name type="scientific">Microbotryum intermedium</name>
    <dbReference type="NCBI Taxonomy" id="269621"/>
    <lineage>
        <taxon>Eukaryota</taxon>
        <taxon>Fungi</taxon>
        <taxon>Dikarya</taxon>
        <taxon>Basidiomycota</taxon>
        <taxon>Pucciniomycotina</taxon>
        <taxon>Microbotryomycetes</taxon>
        <taxon>Microbotryales</taxon>
        <taxon>Microbotryaceae</taxon>
        <taxon>Microbotryum</taxon>
    </lineage>
</organism>
<evidence type="ECO:0000256" key="1">
    <source>
        <dbReference type="SAM" id="MobiDB-lite"/>
    </source>
</evidence>
<feature type="compositionally biased region" description="Polar residues" evidence="1">
    <location>
        <begin position="93"/>
        <end position="106"/>
    </location>
</feature>
<feature type="compositionally biased region" description="Low complexity" evidence="1">
    <location>
        <begin position="1"/>
        <end position="18"/>
    </location>
</feature>
<dbReference type="STRING" id="269621.A0A238FGA8"/>
<protein>
    <submittedName>
        <fullName evidence="2">BQ2448_4523 protein</fullName>
    </submittedName>
</protein>
<sequence length="133" mass="13751">MNSSAAPSISVSSAPASIEAMHVQPSEQAQVPQNANQVEPGHGKMTLGAKGFLMKKMVAGGSFCSPTDTMVSPCTKKLAESKKRHYAKGKPLSLSSSFQSAQTGSQLVPGPKSSGLHHSSTPHYGSENAPMGL</sequence>
<dbReference type="AlphaFoldDB" id="A0A238FGA8"/>
<accession>A0A238FGA8</accession>
<feature type="compositionally biased region" description="Polar residues" evidence="1">
    <location>
        <begin position="25"/>
        <end position="37"/>
    </location>
</feature>
<keyword evidence="3" id="KW-1185">Reference proteome</keyword>